<proteinExistence type="predicted"/>
<dbReference type="FunFam" id="3.30.160.60:FF:000125">
    <property type="entry name" value="Putative zinc finger protein 143"/>
    <property type="match status" value="1"/>
</dbReference>
<dbReference type="GO" id="GO:0048315">
    <property type="term" value="P:conidium formation"/>
    <property type="evidence" value="ECO:0007669"/>
    <property type="project" value="UniProtKB-KW"/>
</dbReference>
<keyword evidence="7" id="KW-0010">Activator</keyword>
<keyword evidence="5" id="KW-0862">Zinc</keyword>
<dbReference type="PANTHER" id="PTHR14003:SF19">
    <property type="entry name" value="YY2 TRANSCRIPTION FACTOR"/>
    <property type="match status" value="1"/>
</dbReference>
<dbReference type="SUPFAM" id="SSF57667">
    <property type="entry name" value="beta-beta-alpha zinc fingers"/>
    <property type="match status" value="1"/>
</dbReference>
<dbReference type="PROSITE" id="PS00028">
    <property type="entry name" value="ZINC_FINGER_C2H2_1"/>
    <property type="match status" value="1"/>
</dbReference>
<keyword evidence="3" id="KW-0677">Repeat</keyword>
<evidence type="ECO:0000256" key="1">
    <source>
        <dbReference type="ARBA" id="ARBA00004123"/>
    </source>
</evidence>
<dbReference type="GO" id="GO:0008270">
    <property type="term" value="F:zinc ion binding"/>
    <property type="evidence" value="ECO:0007669"/>
    <property type="project" value="UniProtKB-KW"/>
</dbReference>
<reference evidence="13" key="2">
    <citation type="submission" date="2021-01" db="EMBL/GenBank/DDBJ databases">
        <title>Pan-genome distribution and transcriptional activeness of fungal secondary metabolism genes in Aspergillus section Fumigati.</title>
        <authorList>
            <person name="Takahashi H."/>
            <person name="Umemura M."/>
            <person name="Ninomiya A."/>
            <person name="Kusuya Y."/>
            <person name="Urayama S."/>
            <person name="Shimizu M."/>
            <person name="Watanabe A."/>
            <person name="Kamei K."/>
            <person name="Yaguchi T."/>
            <person name="Hagiwara D."/>
        </authorList>
    </citation>
    <scope>NUCLEOTIDE SEQUENCE</scope>
    <source>
        <strain evidence="13">IFM 46973</strain>
    </source>
</reference>
<dbReference type="GO" id="GO:0030435">
    <property type="term" value="P:sporulation resulting in formation of a cellular spore"/>
    <property type="evidence" value="ECO:0007669"/>
    <property type="project" value="UniProtKB-KW"/>
</dbReference>
<dbReference type="PROSITE" id="PS50157">
    <property type="entry name" value="ZINC_FINGER_C2H2_2"/>
    <property type="match status" value="2"/>
</dbReference>
<reference evidence="13" key="1">
    <citation type="journal article" date="2015" name="Genome Announc.">
        <title>Draft Genome Sequence of the Pathogenic Filamentous Fungus Aspergillus udagawae Strain IFM 46973T.</title>
        <authorList>
            <person name="Kusuya Y."/>
            <person name="Takahashi-Nakaguchi A."/>
            <person name="Takahashi H."/>
            <person name="Yaguchi T."/>
        </authorList>
    </citation>
    <scope>NUCLEOTIDE SEQUENCE</scope>
    <source>
        <strain evidence="13">IFM 46973</strain>
    </source>
</reference>
<protein>
    <recommendedName>
        <fullName evidence="9">C2H2 type master regulator of conidiophore development brlA</fullName>
    </recommendedName>
</protein>
<keyword evidence="6" id="KW-0749">Sporulation</keyword>
<evidence type="ECO:0000256" key="5">
    <source>
        <dbReference type="ARBA" id="ARBA00022833"/>
    </source>
</evidence>
<dbReference type="Proteomes" id="UP000036893">
    <property type="component" value="Unassembled WGS sequence"/>
</dbReference>
<dbReference type="Gene3D" id="3.30.160.60">
    <property type="entry name" value="Classic Zinc Finger"/>
    <property type="match status" value="3"/>
</dbReference>
<feature type="domain" description="C2H2-type" evidence="12">
    <location>
        <begin position="35"/>
        <end position="63"/>
    </location>
</feature>
<name>A0A8E0QN75_9EURO</name>
<dbReference type="InterPro" id="IPR013087">
    <property type="entry name" value="Znf_C2H2_type"/>
</dbReference>
<evidence type="ECO:0000256" key="6">
    <source>
        <dbReference type="ARBA" id="ARBA00022969"/>
    </source>
</evidence>
<evidence type="ECO:0000259" key="12">
    <source>
        <dbReference type="PROSITE" id="PS50157"/>
    </source>
</evidence>
<dbReference type="SMART" id="SM00355">
    <property type="entry name" value="ZnF_C2H2"/>
    <property type="match status" value="2"/>
</dbReference>
<evidence type="ECO:0000256" key="3">
    <source>
        <dbReference type="ARBA" id="ARBA00022737"/>
    </source>
</evidence>
<organism evidence="13 14">
    <name type="scientific">Aspergillus udagawae</name>
    <dbReference type="NCBI Taxonomy" id="91492"/>
    <lineage>
        <taxon>Eukaryota</taxon>
        <taxon>Fungi</taxon>
        <taxon>Dikarya</taxon>
        <taxon>Ascomycota</taxon>
        <taxon>Pezizomycotina</taxon>
        <taxon>Eurotiomycetes</taxon>
        <taxon>Eurotiomycetidae</taxon>
        <taxon>Eurotiales</taxon>
        <taxon>Aspergillaceae</taxon>
        <taxon>Aspergillus</taxon>
        <taxon>Aspergillus subgen. Fumigati</taxon>
    </lineage>
</organism>
<dbReference type="EMBL" id="BBXM02000002">
    <property type="protein sequence ID" value="GIC86076.1"/>
    <property type="molecule type" value="Genomic_DNA"/>
</dbReference>
<accession>A0A8E0QN75</accession>
<evidence type="ECO:0000256" key="2">
    <source>
        <dbReference type="ARBA" id="ARBA00022723"/>
    </source>
</evidence>
<evidence type="ECO:0000256" key="4">
    <source>
        <dbReference type="ARBA" id="ARBA00022771"/>
    </source>
</evidence>
<keyword evidence="4 10" id="KW-0863">Zinc-finger</keyword>
<evidence type="ECO:0000313" key="13">
    <source>
        <dbReference type="EMBL" id="GIC86076.1"/>
    </source>
</evidence>
<dbReference type="GO" id="GO:0000785">
    <property type="term" value="C:chromatin"/>
    <property type="evidence" value="ECO:0007669"/>
    <property type="project" value="TreeGrafter"/>
</dbReference>
<evidence type="ECO:0000256" key="8">
    <source>
        <dbReference type="ARBA" id="ARBA00023321"/>
    </source>
</evidence>
<sequence length="290" mass="32598">MEMTPMMLVPILRKYKCHWAHCGKVNITLSPTTQVKTHKKTSQSFNRKSDLCRHHRIHTNERPYHCAVKGCNKSFVQRSALTVHFRTHTGERPHVCNFPGCEKAFSDPAIGAPTQGPNCSSVPRERVTRGRTHLPLRQDEDQRLNDTHPGVCVDSYSRRETLANHLHRHHPAIMAHPQIHTHTREDAVFTESPSAYESILPLAASGTVVPAFYMQHDLPVSYAPIQQSIPLPSAVPIMAMNEMQYSPFSEHSIQQFHSQGLGGFCYAGFVPITEDQSSGTGLSNGYEFPR</sequence>
<dbReference type="GO" id="GO:0005667">
    <property type="term" value="C:transcription regulator complex"/>
    <property type="evidence" value="ECO:0007669"/>
    <property type="project" value="TreeGrafter"/>
</dbReference>
<keyword evidence="2" id="KW-0479">Metal-binding</keyword>
<dbReference type="GeneID" id="66989914"/>
<feature type="domain" description="C2H2-type" evidence="12">
    <location>
        <begin position="64"/>
        <end position="93"/>
    </location>
</feature>
<dbReference type="PANTHER" id="PTHR14003">
    <property type="entry name" value="TRANSCRIPTIONAL REPRESSOR PROTEIN YY"/>
    <property type="match status" value="1"/>
</dbReference>
<keyword evidence="8" id="KW-0183">Conidiation</keyword>
<comment type="caution">
    <text evidence="13">The sequence shown here is derived from an EMBL/GenBank/DDBJ whole genome shotgun (WGS) entry which is preliminary data.</text>
</comment>
<evidence type="ECO:0000256" key="9">
    <source>
        <dbReference type="ARBA" id="ARBA00044085"/>
    </source>
</evidence>
<evidence type="ECO:0000256" key="10">
    <source>
        <dbReference type="PROSITE-ProRule" id="PRU00042"/>
    </source>
</evidence>
<dbReference type="InterPro" id="IPR036236">
    <property type="entry name" value="Znf_C2H2_sf"/>
</dbReference>
<dbReference type="RefSeq" id="XP_043143342.1">
    <property type="nucleotide sequence ID" value="XM_043287407.1"/>
</dbReference>
<dbReference type="AlphaFoldDB" id="A0A8E0QN75"/>
<dbReference type="GO" id="GO:0000981">
    <property type="term" value="F:DNA-binding transcription factor activity, RNA polymerase II-specific"/>
    <property type="evidence" value="ECO:0007669"/>
    <property type="project" value="UniProtKB-ARBA"/>
</dbReference>
<dbReference type="Pfam" id="PF00096">
    <property type="entry name" value="zf-C2H2"/>
    <property type="match status" value="1"/>
</dbReference>
<feature type="region of interest" description="Disordered" evidence="11">
    <location>
        <begin position="112"/>
        <end position="151"/>
    </location>
</feature>
<evidence type="ECO:0000313" key="14">
    <source>
        <dbReference type="Proteomes" id="UP000036893"/>
    </source>
</evidence>
<gene>
    <name evidence="13" type="ORF">Aud_002438</name>
</gene>
<feature type="compositionally biased region" description="Basic and acidic residues" evidence="11">
    <location>
        <begin position="136"/>
        <end position="146"/>
    </location>
</feature>
<comment type="subcellular location">
    <subcellularLocation>
        <location evidence="1">Nucleus</location>
    </subcellularLocation>
</comment>
<evidence type="ECO:0000256" key="7">
    <source>
        <dbReference type="ARBA" id="ARBA00023159"/>
    </source>
</evidence>
<dbReference type="GO" id="GO:0005634">
    <property type="term" value="C:nucleus"/>
    <property type="evidence" value="ECO:0007669"/>
    <property type="project" value="UniProtKB-SubCell"/>
</dbReference>
<evidence type="ECO:0000256" key="11">
    <source>
        <dbReference type="SAM" id="MobiDB-lite"/>
    </source>
</evidence>
<dbReference type="GO" id="GO:0000978">
    <property type="term" value="F:RNA polymerase II cis-regulatory region sequence-specific DNA binding"/>
    <property type="evidence" value="ECO:0007669"/>
    <property type="project" value="TreeGrafter"/>
</dbReference>